<feature type="domain" description="Glycoamylase-like" evidence="1">
    <location>
        <begin position="184"/>
        <end position="415"/>
    </location>
</feature>
<dbReference type="InterPro" id="IPR016883">
    <property type="entry name" value="UCP028431"/>
</dbReference>
<name>A0A154IKH0_RHILE</name>
<accession>A0A154IKH0</accession>
<evidence type="ECO:0000259" key="1">
    <source>
        <dbReference type="Pfam" id="PF10091"/>
    </source>
</evidence>
<dbReference type="Gene3D" id="1.50.10.140">
    <property type="match status" value="1"/>
</dbReference>
<reference evidence="2" key="1">
    <citation type="submission" date="2016-03" db="EMBL/GenBank/DDBJ databases">
        <title>Microsymbionts genomes from the relict species Vavilovia formosa.</title>
        <authorList>
            <person name="Chirak E."/>
            <person name="Kimeklis A."/>
            <person name="Kopat V."/>
            <person name="Andronov E."/>
        </authorList>
    </citation>
    <scope>NUCLEOTIDE SEQUENCE [LARGE SCALE GENOMIC DNA]</scope>
    <source>
        <strain evidence="2">Vaf12</strain>
    </source>
</reference>
<dbReference type="PIRSF" id="PIRSF028431">
    <property type="entry name" value="UCP028431"/>
    <property type="match status" value="1"/>
</dbReference>
<dbReference type="AlphaFoldDB" id="A0A154IKH0"/>
<comment type="caution">
    <text evidence="2">The sequence shown here is derived from an EMBL/GenBank/DDBJ whole genome shotgun (WGS) entry which is preliminary data.</text>
</comment>
<sequence>MLQRIEDIDAALVDRLQHSAFKYFLKYTNPENGLVADTSIGGVPCSIAAVGFALSSYPVGVERLWISREEAAERTVNTLRFFAEARQGEERHATGHRGFFYHFLHMDTGHRAWNSELSTIDTALLVAGILTAAQYFNREDDETETEIRELATFIYERVDWRWALNKGDTIAMGWKPSSGFLRWRYHGFDEAIILYTLALASPTHPIPQSSYDAFTSSYSWMLHGEQSYLYAGPLFIHLFSHAWIDFRTIQDKPMAERNWDYFRNTQVMIDVQRDYAERNPGQFVGYNRNIWGFSACDGPPPTRRMRGGRQPKVLGYAARGAPLGPDDGTIAPWAALACLPYDKQAALDGTKALLTTYPNLLLEGGFPGGFNPTVKTKRPEGWVDDRTVGIDQGLVVMTIENDRSDFIWKLMRQSPVIRLGLERAGFTGGWLEGIEPEEVVRKFG</sequence>
<evidence type="ECO:0000313" key="2">
    <source>
        <dbReference type="EMBL" id="KZB00618.1"/>
    </source>
</evidence>
<dbReference type="RefSeq" id="WP_062942025.1">
    <property type="nucleotide sequence ID" value="NZ_CP171844.1"/>
</dbReference>
<dbReference type="EMBL" id="LVYU01000089">
    <property type="protein sequence ID" value="KZB00618.1"/>
    <property type="molecule type" value="Genomic_DNA"/>
</dbReference>
<gene>
    <name evidence="2" type="ORF">A4A59_17410</name>
</gene>
<organism evidence="2">
    <name type="scientific">Rhizobium leguminosarum</name>
    <dbReference type="NCBI Taxonomy" id="384"/>
    <lineage>
        <taxon>Bacteria</taxon>
        <taxon>Pseudomonadati</taxon>
        <taxon>Pseudomonadota</taxon>
        <taxon>Alphaproteobacteria</taxon>
        <taxon>Hyphomicrobiales</taxon>
        <taxon>Rhizobiaceae</taxon>
        <taxon>Rhizobium/Agrobacterium group</taxon>
        <taxon>Rhizobium</taxon>
    </lineage>
</organism>
<protein>
    <recommendedName>
        <fullName evidence="1">Glycoamylase-like domain-containing protein</fullName>
    </recommendedName>
</protein>
<proteinExistence type="predicted"/>
<dbReference type="Pfam" id="PF10091">
    <property type="entry name" value="Glycoamylase"/>
    <property type="match status" value="1"/>
</dbReference>
<dbReference type="InterPro" id="IPR019282">
    <property type="entry name" value="Glycoamylase-like_cons_dom"/>
</dbReference>